<dbReference type="Proteomes" id="UP001445335">
    <property type="component" value="Unassembled WGS sequence"/>
</dbReference>
<dbReference type="Gene3D" id="3.40.50.720">
    <property type="entry name" value="NAD(P)-binding Rossmann-like Domain"/>
    <property type="match status" value="1"/>
</dbReference>
<dbReference type="SUPFAM" id="SSF51735">
    <property type="entry name" value="NAD(P)-binding Rossmann-fold domains"/>
    <property type="match status" value="1"/>
</dbReference>
<dbReference type="InterPro" id="IPR036291">
    <property type="entry name" value="NAD(P)-bd_dom_sf"/>
</dbReference>
<sequence>MDLPRTYKRLVGRRVGKSFREVCEEETVDISLPGEGEVLVKVLWAGINGGCETFRVRGDAYTPFARNASADKFLLGAECAGVVAAAGPGVSLKVGQAVTASGGLQSGGGFGEYLTAVAAQCFPVPAATPEAVALTLSAVTAAVALEVTGGPLRKGETALVTAAAGGTGHFGVQLALLAGCRVVATAGGEAKAQRLRDLGVHRVIDYKREDVRGVLDAEFPGQLDVVYEGVGGELFRAALGNLSPSGRLLSVGYISEYPHVSQGSGESAGAPQPSEVEGWKLPPARELFWGRQKLQRGDQTVHGDVWAGGDKEK</sequence>
<dbReference type="InterPro" id="IPR011032">
    <property type="entry name" value="GroES-like_sf"/>
</dbReference>
<dbReference type="AlphaFoldDB" id="A0AAW1S7L8"/>
<dbReference type="SUPFAM" id="SSF50129">
    <property type="entry name" value="GroES-like"/>
    <property type="match status" value="1"/>
</dbReference>
<evidence type="ECO:0000313" key="3">
    <source>
        <dbReference type="Proteomes" id="UP001445335"/>
    </source>
</evidence>
<feature type="domain" description="Enoyl reductase (ER)" evidence="1">
    <location>
        <begin position="16"/>
        <end position="301"/>
    </location>
</feature>
<dbReference type="PANTHER" id="PTHR43677:SF3">
    <property type="entry name" value="PROSTAGLANDIN REDUCTASE 3"/>
    <property type="match status" value="1"/>
</dbReference>
<name>A0AAW1S7L8_9CHLO</name>
<organism evidence="2 3">
    <name type="scientific">Elliptochloris bilobata</name>
    <dbReference type="NCBI Taxonomy" id="381761"/>
    <lineage>
        <taxon>Eukaryota</taxon>
        <taxon>Viridiplantae</taxon>
        <taxon>Chlorophyta</taxon>
        <taxon>core chlorophytes</taxon>
        <taxon>Trebouxiophyceae</taxon>
        <taxon>Trebouxiophyceae incertae sedis</taxon>
        <taxon>Elliptochloris clade</taxon>
        <taxon>Elliptochloris</taxon>
    </lineage>
</organism>
<dbReference type="InterPro" id="IPR013149">
    <property type="entry name" value="ADH-like_C"/>
</dbReference>
<dbReference type="Pfam" id="PF00107">
    <property type="entry name" value="ADH_zinc_N"/>
    <property type="match status" value="1"/>
</dbReference>
<dbReference type="Pfam" id="PF08240">
    <property type="entry name" value="ADH_N"/>
    <property type="match status" value="1"/>
</dbReference>
<evidence type="ECO:0000259" key="1">
    <source>
        <dbReference type="SMART" id="SM00829"/>
    </source>
</evidence>
<dbReference type="InterPro" id="IPR051397">
    <property type="entry name" value="Zn-ADH-like_protein"/>
</dbReference>
<gene>
    <name evidence="2" type="ORF">WJX81_007136</name>
</gene>
<reference evidence="2 3" key="1">
    <citation type="journal article" date="2024" name="Nat. Commun.">
        <title>Phylogenomics reveals the evolutionary origins of lichenization in chlorophyte algae.</title>
        <authorList>
            <person name="Puginier C."/>
            <person name="Libourel C."/>
            <person name="Otte J."/>
            <person name="Skaloud P."/>
            <person name="Haon M."/>
            <person name="Grisel S."/>
            <person name="Petersen M."/>
            <person name="Berrin J.G."/>
            <person name="Delaux P.M."/>
            <person name="Dal Grande F."/>
            <person name="Keller J."/>
        </authorList>
    </citation>
    <scope>NUCLEOTIDE SEQUENCE [LARGE SCALE GENOMIC DNA]</scope>
    <source>
        <strain evidence="2 3">SAG 245.80</strain>
    </source>
</reference>
<dbReference type="EMBL" id="JALJOU010000009">
    <property type="protein sequence ID" value="KAK9842071.1"/>
    <property type="molecule type" value="Genomic_DNA"/>
</dbReference>
<protein>
    <recommendedName>
        <fullName evidence="1">Enoyl reductase (ER) domain-containing protein</fullName>
    </recommendedName>
</protein>
<dbReference type="GO" id="GO:0005739">
    <property type="term" value="C:mitochondrion"/>
    <property type="evidence" value="ECO:0007669"/>
    <property type="project" value="TreeGrafter"/>
</dbReference>
<dbReference type="PANTHER" id="PTHR43677">
    <property type="entry name" value="SHORT-CHAIN DEHYDROGENASE/REDUCTASE"/>
    <property type="match status" value="1"/>
</dbReference>
<comment type="caution">
    <text evidence="2">The sequence shown here is derived from an EMBL/GenBank/DDBJ whole genome shotgun (WGS) entry which is preliminary data.</text>
</comment>
<keyword evidence="3" id="KW-1185">Reference proteome</keyword>
<dbReference type="GO" id="GO:0016491">
    <property type="term" value="F:oxidoreductase activity"/>
    <property type="evidence" value="ECO:0007669"/>
    <property type="project" value="InterPro"/>
</dbReference>
<evidence type="ECO:0000313" key="2">
    <source>
        <dbReference type="EMBL" id="KAK9842071.1"/>
    </source>
</evidence>
<dbReference type="InterPro" id="IPR013154">
    <property type="entry name" value="ADH-like_N"/>
</dbReference>
<accession>A0AAW1S7L8</accession>
<dbReference type="SMART" id="SM00829">
    <property type="entry name" value="PKS_ER"/>
    <property type="match status" value="1"/>
</dbReference>
<proteinExistence type="predicted"/>
<dbReference type="Gene3D" id="3.90.180.10">
    <property type="entry name" value="Medium-chain alcohol dehydrogenases, catalytic domain"/>
    <property type="match status" value="1"/>
</dbReference>
<dbReference type="InterPro" id="IPR020843">
    <property type="entry name" value="ER"/>
</dbReference>